<dbReference type="VEuPathDB" id="TrichDB:TVAGG3_0414240"/>
<dbReference type="SUPFAM" id="SSF54236">
    <property type="entry name" value="Ubiquitin-like"/>
    <property type="match status" value="1"/>
</dbReference>
<dbReference type="EMBL" id="DS113510">
    <property type="protein sequence ID" value="EAY03274.1"/>
    <property type="molecule type" value="Genomic_DNA"/>
</dbReference>
<dbReference type="KEGG" id="tva:75653827"/>
<dbReference type="RefSeq" id="XP_001315497.1">
    <property type="nucleotide sequence ID" value="XM_001315462.1"/>
</dbReference>
<evidence type="ECO:0000313" key="2">
    <source>
        <dbReference type="EMBL" id="EAY03274.1"/>
    </source>
</evidence>
<dbReference type="SMR" id="A2EVR4"/>
<dbReference type="InterPro" id="IPR029071">
    <property type="entry name" value="Ubiquitin-like_domsf"/>
</dbReference>
<name>A2EVR4_TRIV3</name>
<accession>A2EVR4</accession>
<dbReference type="Proteomes" id="UP000001542">
    <property type="component" value="Unassembled WGS sequence"/>
</dbReference>
<dbReference type="OrthoDB" id="1043111at2759"/>
<dbReference type="InterPro" id="IPR000626">
    <property type="entry name" value="Ubiquitin-like_dom"/>
</dbReference>
<dbReference type="InParanoid" id="A2EVR4"/>
<feature type="domain" description="Ubiquitin-like" evidence="1">
    <location>
        <begin position="7"/>
        <end position="70"/>
    </location>
</feature>
<proteinExistence type="predicted"/>
<dbReference type="AlphaFoldDB" id="A2EVR4"/>
<evidence type="ECO:0000313" key="3">
    <source>
        <dbReference type="Proteomes" id="UP000001542"/>
    </source>
</evidence>
<gene>
    <name evidence="2" type="ORF">TVAG_299370</name>
</gene>
<sequence length="83" mass="9622">MCDIFKLKIKYNKLEGGSIEKEFEPDQSVFDVLQAVAEETDSNPRQLTFIYDGQYRESDLALEEFLTEEGPHDIQITDKHRPA</sequence>
<dbReference type="VEuPathDB" id="TrichDB:TVAG_299370"/>
<protein>
    <recommendedName>
        <fullName evidence="1">Ubiquitin-like domain-containing protein</fullName>
    </recommendedName>
</protein>
<organism evidence="2 3">
    <name type="scientific">Trichomonas vaginalis (strain ATCC PRA-98 / G3)</name>
    <dbReference type="NCBI Taxonomy" id="412133"/>
    <lineage>
        <taxon>Eukaryota</taxon>
        <taxon>Metamonada</taxon>
        <taxon>Parabasalia</taxon>
        <taxon>Trichomonadida</taxon>
        <taxon>Trichomonadidae</taxon>
        <taxon>Trichomonas</taxon>
    </lineage>
</organism>
<evidence type="ECO:0000259" key="1">
    <source>
        <dbReference type="PROSITE" id="PS50053"/>
    </source>
</evidence>
<dbReference type="PROSITE" id="PS50053">
    <property type="entry name" value="UBIQUITIN_2"/>
    <property type="match status" value="1"/>
</dbReference>
<keyword evidence="3" id="KW-1185">Reference proteome</keyword>
<reference evidence="2" key="1">
    <citation type="submission" date="2006-10" db="EMBL/GenBank/DDBJ databases">
        <authorList>
            <person name="Amadeo P."/>
            <person name="Zhao Q."/>
            <person name="Wortman J."/>
            <person name="Fraser-Liggett C."/>
            <person name="Carlton J."/>
        </authorList>
    </citation>
    <scope>NUCLEOTIDE SEQUENCE</scope>
    <source>
        <strain evidence="2">G3</strain>
    </source>
</reference>
<reference evidence="2" key="2">
    <citation type="journal article" date="2007" name="Science">
        <title>Draft genome sequence of the sexually transmitted pathogen Trichomonas vaginalis.</title>
        <authorList>
            <person name="Carlton J.M."/>
            <person name="Hirt R.P."/>
            <person name="Silva J.C."/>
            <person name="Delcher A.L."/>
            <person name="Schatz M."/>
            <person name="Zhao Q."/>
            <person name="Wortman J.R."/>
            <person name="Bidwell S.L."/>
            <person name="Alsmark U.C.M."/>
            <person name="Besteiro S."/>
            <person name="Sicheritz-Ponten T."/>
            <person name="Noel C.J."/>
            <person name="Dacks J.B."/>
            <person name="Foster P.G."/>
            <person name="Simillion C."/>
            <person name="Van de Peer Y."/>
            <person name="Miranda-Saavedra D."/>
            <person name="Barton G.J."/>
            <person name="Westrop G.D."/>
            <person name="Mueller S."/>
            <person name="Dessi D."/>
            <person name="Fiori P.L."/>
            <person name="Ren Q."/>
            <person name="Paulsen I."/>
            <person name="Zhang H."/>
            <person name="Bastida-Corcuera F.D."/>
            <person name="Simoes-Barbosa A."/>
            <person name="Brown M.T."/>
            <person name="Hayes R.D."/>
            <person name="Mukherjee M."/>
            <person name="Okumura C.Y."/>
            <person name="Schneider R."/>
            <person name="Smith A.J."/>
            <person name="Vanacova S."/>
            <person name="Villalvazo M."/>
            <person name="Haas B.J."/>
            <person name="Pertea M."/>
            <person name="Feldblyum T.V."/>
            <person name="Utterback T.R."/>
            <person name="Shu C.L."/>
            <person name="Osoegawa K."/>
            <person name="de Jong P.J."/>
            <person name="Hrdy I."/>
            <person name="Horvathova L."/>
            <person name="Zubacova Z."/>
            <person name="Dolezal P."/>
            <person name="Malik S.B."/>
            <person name="Logsdon J.M. Jr."/>
            <person name="Henze K."/>
            <person name="Gupta A."/>
            <person name="Wang C.C."/>
            <person name="Dunne R.L."/>
            <person name="Upcroft J.A."/>
            <person name="Upcroft P."/>
            <person name="White O."/>
            <person name="Salzberg S.L."/>
            <person name="Tang P."/>
            <person name="Chiu C.-H."/>
            <person name="Lee Y.-S."/>
            <person name="Embley T.M."/>
            <person name="Coombs G.H."/>
            <person name="Mottram J.C."/>
            <person name="Tachezy J."/>
            <person name="Fraser-Liggett C.M."/>
            <person name="Johnson P.J."/>
        </authorList>
    </citation>
    <scope>NUCLEOTIDE SEQUENCE [LARGE SCALE GENOMIC DNA]</scope>
    <source>
        <strain evidence="2">G3</strain>
    </source>
</reference>